<comment type="caution">
    <text evidence="2">The sequence shown here is derived from an EMBL/GenBank/DDBJ whole genome shotgun (WGS) entry which is preliminary data.</text>
</comment>
<organism evidence="2 3">
    <name type="scientific">Haoranjiania flava</name>
    <dbReference type="NCBI Taxonomy" id="1856322"/>
    <lineage>
        <taxon>Bacteria</taxon>
        <taxon>Pseudomonadati</taxon>
        <taxon>Bacteroidota</taxon>
        <taxon>Chitinophagia</taxon>
        <taxon>Chitinophagales</taxon>
        <taxon>Chitinophagaceae</taxon>
        <taxon>Haoranjiania</taxon>
    </lineage>
</organism>
<dbReference type="SMART" id="SM00028">
    <property type="entry name" value="TPR"/>
    <property type="match status" value="9"/>
</dbReference>
<dbReference type="SUPFAM" id="SSF81901">
    <property type="entry name" value="HCP-like"/>
    <property type="match status" value="1"/>
</dbReference>
<dbReference type="PANTHER" id="PTHR12558:SF13">
    <property type="entry name" value="CELL DIVISION CYCLE PROTEIN 27 HOMOLOG"/>
    <property type="match status" value="1"/>
</dbReference>
<dbReference type="InterPro" id="IPR011990">
    <property type="entry name" value="TPR-like_helical_dom_sf"/>
</dbReference>
<feature type="repeat" description="TPR" evidence="1">
    <location>
        <begin position="520"/>
        <end position="553"/>
    </location>
</feature>
<gene>
    <name evidence="2" type="ORF">OD355_05645</name>
</gene>
<dbReference type="Gene3D" id="1.25.40.10">
    <property type="entry name" value="Tetratricopeptide repeat domain"/>
    <property type="match status" value="6"/>
</dbReference>
<name>A0AAE3IMT5_9BACT</name>
<dbReference type="SUPFAM" id="SSF48452">
    <property type="entry name" value="TPR-like"/>
    <property type="match status" value="4"/>
</dbReference>
<keyword evidence="1" id="KW-0802">TPR repeat</keyword>
<dbReference type="AlphaFoldDB" id="A0AAE3IMT5"/>
<dbReference type="Pfam" id="PF13432">
    <property type="entry name" value="TPR_16"/>
    <property type="match status" value="2"/>
</dbReference>
<dbReference type="RefSeq" id="WP_263037486.1">
    <property type="nucleotide sequence ID" value="NZ_JAOTPL010000005.1"/>
</dbReference>
<evidence type="ECO:0000313" key="2">
    <source>
        <dbReference type="EMBL" id="MCU7693998.1"/>
    </source>
</evidence>
<dbReference type="Pfam" id="PF13181">
    <property type="entry name" value="TPR_8"/>
    <property type="match status" value="2"/>
</dbReference>
<sequence>MANLTNDQLSDLKFHQGYGYFVSGRSEEAEPLFNAIRQIKGDKNYYNANYYYGFILFNNKRYNEALEAFRIVENNNDYKTIVPYYIGEIYYFQNRKEMALSYALKSLAKGNQYYEPELKQLIGHIYFEEKQYERAVPYLEAYVREREKVSREDLYELSYSYYATGQWGKAATGFKQLGGQEDALAQSSMYLLADAYLKMNDKANARNAFLFSSQSNNNESQKEIARFNYAKLSHDLGFHDVAITELKNFLNNYRSSAYRTEATELLVAALANTNNFREALSMSEQIGTGSEVVQKVYPRILYGRAVELVNDRQLSQAKTLIDRIFTLPYNERELQPAYFWKGEIDYRLGNYTSAINALNKYLQNPQSYGEVNAVNAKYNLGYANLRAENYSAALNSFLQIGGTATSADPLKQDAYIRTADAYFMLKQYAKASAMYDEVIKNNGRNADYAYYQKAVIAGAHGKTDERIKYLQQFNQRYGSSTLAAEANMQMADAYMLQENYNKAIEPLNKIIGSNAEELHPQAYLKLGVSYFNSGNNTRALAAFQSLVSKYPHSEESNDATDYVKNIFVAQNRPNDYVAFMRQHGKQVSFSERDSLSFITPLNAYSNEDFANGKTGFENYIAQYPEGQYTLDAHYYLADILNRNKDFAGALQHYKYVADRAPNKFDEEALLETARIYYFQHQDYTNAAKYYQSLKNIATNADFKLESMRGLLRSHYKLQQWQQATQNANDLLQQKSIAADDRQIANMILAKDMERSNADKGELLAAYKKVYDGGRNEYAAEARYRAAKILTEQGKYSQAEKAAFEVINKSGSYDYWITSAYILLGEIYFKQKDYFNAEATLKSVAGNASNKELASQARALLAEVTREKQRNSKVR</sequence>
<keyword evidence="3" id="KW-1185">Reference proteome</keyword>
<proteinExistence type="predicted"/>
<protein>
    <submittedName>
        <fullName evidence="2">Tetratricopeptide repeat protein</fullName>
    </submittedName>
</protein>
<reference evidence="2" key="1">
    <citation type="submission" date="2022-10" db="EMBL/GenBank/DDBJ databases">
        <authorList>
            <person name="Kim H.S."/>
            <person name="Kim J.-S."/>
            <person name="Suh M.K."/>
            <person name="Eom M.K."/>
            <person name="Lee J.-S."/>
        </authorList>
    </citation>
    <scope>NUCLEOTIDE SEQUENCE</scope>
    <source>
        <strain evidence="2">LIP-5</strain>
    </source>
</reference>
<accession>A0AAE3IMT5</accession>
<dbReference type="Proteomes" id="UP001209317">
    <property type="component" value="Unassembled WGS sequence"/>
</dbReference>
<evidence type="ECO:0000256" key="1">
    <source>
        <dbReference type="PROSITE-ProRule" id="PRU00339"/>
    </source>
</evidence>
<dbReference type="PANTHER" id="PTHR12558">
    <property type="entry name" value="CELL DIVISION CYCLE 16,23,27"/>
    <property type="match status" value="1"/>
</dbReference>
<dbReference type="Pfam" id="PF13174">
    <property type="entry name" value="TPR_6"/>
    <property type="match status" value="3"/>
</dbReference>
<dbReference type="EMBL" id="JAOTPL010000005">
    <property type="protein sequence ID" value="MCU7693998.1"/>
    <property type="molecule type" value="Genomic_DNA"/>
</dbReference>
<dbReference type="InterPro" id="IPR019734">
    <property type="entry name" value="TPR_rpt"/>
</dbReference>
<evidence type="ECO:0000313" key="3">
    <source>
        <dbReference type="Proteomes" id="UP001209317"/>
    </source>
</evidence>
<dbReference type="PROSITE" id="PS50005">
    <property type="entry name" value="TPR"/>
    <property type="match status" value="1"/>
</dbReference>